<dbReference type="AlphaFoldDB" id="A0A0V0HDQ0"/>
<protein>
    <submittedName>
        <fullName evidence="2">Putative ovule protein</fullName>
    </submittedName>
</protein>
<evidence type="ECO:0000313" key="2">
    <source>
        <dbReference type="EMBL" id="JAP18572.1"/>
    </source>
</evidence>
<evidence type="ECO:0000259" key="1">
    <source>
        <dbReference type="Pfam" id="PF13966"/>
    </source>
</evidence>
<proteinExistence type="predicted"/>
<dbReference type="InterPro" id="IPR026960">
    <property type="entry name" value="RVT-Znf"/>
</dbReference>
<dbReference type="PANTHER" id="PTHR33116">
    <property type="entry name" value="REVERSE TRANSCRIPTASE ZINC-BINDING DOMAIN-CONTAINING PROTEIN-RELATED-RELATED"/>
    <property type="match status" value="1"/>
</dbReference>
<dbReference type="Pfam" id="PF13966">
    <property type="entry name" value="zf-RVT"/>
    <property type="match status" value="1"/>
</dbReference>
<name>A0A0V0HDQ0_SOLCH</name>
<dbReference type="EMBL" id="GEDG01021111">
    <property type="protein sequence ID" value="JAP18572.1"/>
    <property type="molecule type" value="Transcribed_RNA"/>
</dbReference>
<organism evidence="2">
    <name type="scientific">Solanum chacoense</name>
    <name type="common">Chaco potato</name>
    <dbReference type="NCBI Taxonomy" id="4108"/>
    <lineage>
        <taxon>Eukaryota</taxon>
        <taxon>Viridiplantae</taxon>
        <taxon>Streptophyta</taxon>
        <taxon>Embryophyta</taxon>
        <taxon>Tracheophyta</taxon>
        <taxon>Spermatophyta</taxon>
        <taxon>Magnoliopsida</taxon>
        <taxon>eudicotyledons</taxon>
        <taxon>Gunneridae</taxon>
        <taxon>Pentapetalae</taxon>
        <taxon>asterids</taxon>
        <taxon>lamiids</taxon>
        <taxon>Solanales</taxon>
        <taxon>Solanaceae</taxon>
        <taxon>Solanoideae</taxon>
        <taxon>Solaneae</taxon>
        <taxon>Solanum</taxon>
    </lineage>
</organism>
<sequence length="155" mass="18033">MDIPNQASWIIQRILKATKYFSQAGYSVDDILTMPNSSIKQFYVKLRGQFQKVSWRRLVCNNSGLPRWIFILRLAALGRLNTRDRLVKWGVTTNQMCPLCENKPECLNHLFFVCEVSTEVWKQLLKWIGITKVPAQLSEELKWAAVHAKGRNPKR</sequence>
<reference evidence="2" key="1">
    <citation type="submission" date="2015-12" db="EMBL/GenBank/DDBJ databases">
        <title>Gene expression during late stages of embryo sac development: a critical building block for successful pollen-pistil interactions.</title>
        <authorList>
            <person name="Liu Y."/>
            <person name="Joly V."/>
            <person name="Sabar M."/>
            <person name="Matton D.P."/>
        </authorList>
    </citation>
    <scope>NUCLEOTIDE SEQUENCE</scope>
</reference>
<feature type="domain" description="Reverse transcriptase zinc-binding" evidence="1">
    <location>
        <begin position="38"/>
        <end position="121"/>
    </location>
</feature>
<dbReference type="PANTHER" id="PTHR33116:SF66">
    <property type="entry name" value="REVERSE TRANSCRIPTASE ZINC-BINDING DOMAIN-CONTAINING PROTEIN"/>
    <property type="match status" value="1"/>
</dbReference>
<accession>A0A0V0HDQ0</accession>